<keyword evidence="3" id="KW-0808">Transferase</keyword>
<dbReference type="SUPFAM" id="SSF56672">
    <property type="entry name" value="DNA/RNA polymerases"/>
    <property type="match status" value="1"/>
</dbReference>
<proteinExistence type="predicted"/>
<feature type="region of interest" description="Disordered" evidence="1">
    <location>
        <begin position="17"/>
        <end position="48"/>
    </location>
</feature>
<dbReference type="PANTHER" id="PTHR33064:SF37">
    <property type="entry name" value="RIBONUCLEASE H"/>
    <property type="match status" value="1"/>
</dbReference>
<name>A0A225W821_9STRA</name>
<dbReference type="OrthoDB" id="125412at2759"/>
<dbReference type="InterPro" id="IPR051320">
    <property type="entry name" value="Viral_Replic_Matur_Polypro"/>
</dbReference>
<sequence length="210" mass="23580">MRIRSETLSQVREQLALLPDGEELSPKCDIDSADVNKPGASTPEDERKLGTIPKYHRAFFLGEGNAVPTPARGEPRRSPPRSVAPHLSAKVYELLEKPLEARLIEHSDSAWPSHIVTVLKTYPNFMSLVMASGFWAVKMSERVKLISAFGCPFGHFQWTRMPFGLQHSPLIYQSVINNFLQGFVRLPPEEEGEVEQDVVDFLGLDPIDNQ</sequence>
<dbReference type="Pfam" id="PF00078">
    <property type="entry name" value="RVT_1"/>
    <property type="match status" value="1"/>
</dbReference>
<evidence type="ECO:0000259" key="2">
    <source>
        <dbReference type="Pfam" id="PF00078"/>
    </source>
</evidence>
<evidence type="ECO:0000313" key="4">
    <source>
        <dbReference type="Proteomes" id="UP000198211"/>
    </source>
</evidence>
<comment type="caution">
    <text evidence="3">The sequence shown here is derived from an EMBL/GenBank/DDBJ whole genome shotgun (WGS) entry which is preliminary data.</text>
</comment>
<dbReference type="GO" id="GO:0003964">
    <property type="term" value="F:RNA-directed DNA polymerase activity"/>
    <property type="evidence" value="ECO:0007669"/>
    <property type="project" value="UniProtKB-KW"/>
</dbReference>
<evidence type="ECO:0000256" key="1">
    <source>
        <dbReference type="SAM" id="MobiDB-lite"/>
    </source>
</evidence>
<dbReference type="AlphaFoldDB" id="A0A225W821"/>
<dbReference type="Gene3D" id="3.10.10.10">
    <property type="entry name" value="HIV Type 1 Reverse Transcriptase, subunit A, domain 1"/>
    <property type="match status" value="1"/>
</dbReference>
<keyword evidence="3" id="KW-0695">RNA-directed DNA polymerase</keyword>
<dbReference type="PANTHER" id="PTHR33064">
    <property type="entry name" value="POL PROTEIN"/>
    <property type="match status" value="1"/>
</dbReference>
<evidence type="ECO:0000313" key="3">
    <source>
        <dbReference type="EMBL" id="OWZ13544.1"/>
    </source>
</evidence>
<gene>
    <name evidence="3" type="ORF">PHMEG_00013114</name>
</gene>
<dbReference type="EMBL" id="NBNE01001553">
    <property type="protein sequence ID" value="OWZ13544.1"/>
    <property type="molecule type" value="Genomic_DNA"/>
</dbReference>
<keyword evidence="4" id="KW-1185">Reference proteome</keyword>
<organism evidence="3 4">
    <name type="scientific">Phytophthora megakarya</name>
    <dbReference type="NCBI Taxonomy" id="4795"/>
    <lineage>
        <taxon>Eukaryota</taxon>
        <taxon>Sar</taxon>
        <taxon>Stramenopiles</taxon>
        <taxon>Oomycota</taxon>
        <taxon>Peronosporomycetes</taxon>
        <taxon>Peronosporales</taxon>
        <taxon>Peronosporaceae</taxon>
        <taxon>Phytophthora</taxon>
    </lineage>
</organism>
<accession>A0A225W821</accession>
<protein>
    <submittedName>
        <fullName evidence="3">Reverse transcriptase</fullName>
    </submittedName>
</protein>
<keyword evidence="3" id="KW-0548">Nucleotidyltransferase</keyword>
<feature type="domain" description="Reverse transcriptase" evidence="2">
    <location>
        <begin position="113"/>
        <end position="182"/>
    </location>
</feature>
<reference evidence="4" key="1">
    <citation type="submission" date="2017-03" db="EMBL/GenBank/DDBJ databases">
        <title>Phytopthora megakarya and P. palmivora, two closely related causual agents of cacao black pod achieved similar genome size and gene model numbers by different mechanisms.</title>
        <authorList>
            <person name="Ali S."/>
            <person name="Shao J."/>
            <person name="Larry D.J."/>
            <person name="Kronmiller B."/>
            <person name="Shen D."/>
            <person name="Strem M.D."/>
            <person name="Melnick R.L."/>
            <person name="Guiltinan M.J."/>
            <person name="Tyler B.M."/>
            <person name="Meinhardt L.W."/>
            <person name="Bailey B.A."/>
        </authorList>
    </citation>
    <scope>NUCLEOTIDE SEQUENCE [LARGE SCALE GENOMIC DNA]</scope>
    <source>
        <strain evidence="4">zdho120</strain>
    </source>
</reference>
<feature type="region of interest" description="Disordered" evidence="1">
    <location>
        <begin position="64"/>
        <end position="83"/>
    </location>
</feature>
<dbReference type="InterPro" id="IPR043502">
    <property type="entry name" value="DNA/RNA_pol_sf"/>
</dbReference>
<dbReference type="Proteomes" id="UP000198211">
    <property type="component" value="Unassembled WGS sequence"/>
</dbReference>
<dbReference type="InterPro" id="IPR000477">
    <property type="entry name" value="RT_dom"/>
</dbReference>